<dbReference type="PROSITE" id="PS51257">
    <property type="entry name" value="PROKAR_LIPOPROTEIN"/>
    <property type="match status" value="1"/>
</dbReference>
<reference evidence="6" key="1">
    <citation type="submission" date="2024-06" db="EMBL/GenBank/DDBJ databases">
        <authorList>
            <person name="Ryan C."/>
        </authorList>
    </citation>
    <scope>NUCLEOTIDE SEQUENCE [LARGE SCALE GENOMIC DNA]</scope>
</reference>
<feature type="signal peptide" evidence="3">
    <location>
        <begin position="1"/>
        <end position="26"/>
    </location>
</feature>
<evidence type="ECO:0000313" key="6">
    <source>
        <dbReference type="Proteomes" id="UP001497457"/>
    </source>
</evidence>
<dbReference type="Pfam" id="PF24153">
    <property type="entry name" value="Meg"/>
    <property type="match status" value="1"/>
</dbReference>
<evidence type="ECO:0000256" key="2">
    <source>
        <dbReference type="ARBA" id="ARBA00023157"/>
    </source>
</evidence>
<dbReference type="Proteomes" id="UP001497457">
    <property type="component" value="Chromosome 34rd"/>
</dbReference>
<keyword evidence="3" id="KW-0732">Signal</keyword>
<feature type="domain" description="Meg" evidence="4">
    <location>
        <begin position="1"/>
        <end position="78"/>
    </location>
</feature>
<dbReference type="InterPro" id="IPR056205">
    <property type="entry name" value="Meg"/>
</dbReference>
<proteinExistence type="inferred from homology"/>
<evidence type="ECO:0000256" key="3">
    <source>
        <dbReference type="SAM" id="SignalP"/>
    </source>
</evidence>
<comment type="similarity">
    <text evidence="1">Belongs to the MEG family.</text>
</comment>
<evidence type="ECO:0000256" key="1">
    <source>
        <dbReference type="ARBA" id="ARBA00010149"/>
    </source>
</evidence>
<protein>
    <recommendedName>
        <fullName evidence="4">Meg domain-containing protein</fullName>
    </recommendedName>
</protein>
<evidence type="ECO:0000259" key="4">
    <source>
        <dbReference type="Pfam" id="PF24153"/>
    </source>
</evidence>
<organism evidence="5 6">
    <name type="scientific">Urochloa decumbens</name>
    <dbReference type="NCBI Taxonomy" id="240449"/>
    <lineage>
        <taxon>Eukaryota</taxon>
        <taxon>Viridiplantae</taxon>
        <taxon>Streptophyta</taxon>
        <taxon>Embryophyta</taxon>
        <taxon>Tracheophyta</taxon>
        <taxon>Spermatophyta</taxon>
        <taxon>Magnoliopsida</taxon>
        <taxon>Liliopsida</taxon>
        <taxon>Poales</taxon>
        <taxon>Poaceae</taxon>
        <taxon>PACMAD clade</taxon>
        <taxon>Panicoideae</taxon>
        <taxon>Panicodae</taxon>
        <taxon>Paniceae</taxon>
        <taxon>Melinidinae</taxon>
        <taxon>Urochloa</taxon>
    </lineage>
</organism>
<keyword evidence="2" id="KW-1015">Disulfide bond</keyword>
<name>A0ABC9DNW4_9POAL</name>
<dbReference type="AlphaFoldDB" id="A0ABC9DNW4"/>
<accession>A0ABC9DNW4</accession>
<gene>
    <name evidence="5" type="ORF">URODEC1_LOCUS86935</name>
</gene>
<reference evidence="5 6" key="2">
    <citation type="submission" date="2024-10" db="EMBL/GenBank/DDBJ databases">
        <authorList>
            <person name="Ryan C."/>
        </authorList>
    </citation>
    <scope>NUCLEOTIDE SEQUENCE [LARGE SCALE GENOMIC DNA]</scope>
</reference>
<evidence type="ECO:0000313" key="5">
    <source>
        <dbReference type="EMBL" id="CAL5041939.1"/>
    </source>
</evidence>
<keyword evidence="6" id="KW-1185">Reference proteome</keyword>
<sequence>MEKHAMHNAVLVLLSLLLIGCFSIHAECRAVLDGRGNDNHQVCFYSDCKGRYSKADCWCCKKVKDACYPVLDECDKTCPSLLEKM</sequence>
<feature type="chain" id="PRO_5044791849" description="Meg domain-containing protein" evidence="3">
    <location>
        <begin position="27"/>
        <end position="85"/>
    </location>
</feature>
<dbReference type="EMBL" id="OZ075144">
    <property type="protein sequence ID" value="CAL5041939.1"/>
    <property type="molecule type" value="Genomic_DNA"/>
</dbReference>